<dbReference type="Proteomes" id="UP000269265">
    <property type="component" value="Unassembled WGS sequence"/>
</dbReference>
<name>A0A3R8T894_9BURK</name>
<feature type="signal peptide" evidence="1">
    <location>
        <begin position="1"/>
        <end position="29"/>
    </location>
</feature>
<dbReference type="RefSeq" id="WP_125245590.1">
    <property type="nucleotide sequence ID" value="NZ_RSED01000037.1"/>
</dbReference>
<feature type="chain" id="PRO_5018685150" description="CzcE family metal-binding protein" evidence="1">
    <location>
        <begin position="30"/>
        <end position="116"/>
    </location>
</feature>
<dbReference type="OrthoDB" id="8913454at2"/>
<dbReference type="InterPro" id="IPR031560">
    <property type="entry name" value="CzcE"/>
</dbReference>
<evidence type="ECO:0008006" key="4">
    <source>
        <dbReference type="Google" id="ProtNLM"/>
    </source>
</evidence>
<evidence type="ECO:0000313" key="3">
    <source>
        <dbReference type="Proteomes" id="UP000269265"/>
    </source>
</evidence>
<dbReference type="Gene3D" id="2.60.40.2280">
    <property type="entry name" value="Heavy-metal resistance protein CzcE"/>
    <property type="match status" value="1"/>
</dbReference>
<organism evidence="2 3">
    <name type="scientific">Aquabacterium soli</name>
    <dbReference type="NCBI Taxonomy" id="2493092"/>
    <lineage>
        <taxon>Bacteria</taxon>
        <taxon>Pseudomonadati</taxon>
        <taxon>Pseudomonadota</taxon>
        <taxon>Betaproteobacteria</taxon>
        <taxon>Burkholderiales</taxon>
        <taxon>Aquabacterium</taxon>
    </lineage>
</organism>
<sequence length="116" mass="12174">MRQYPTSKTGIAASLALAAGIAFSAPALAGNSGDSYGVAVSSTTAATKTVDVSSLKRPYINVRCGDVVVFRNGDRSFTWKFDVKGHRTFDLAKVAPQGFVTSPLKVYVAGNDLEIG</sequence>
<protein>
    <recommendedName>
        <fullName evidence="4">CzcE family metal-binding protein</fullName>
    </recommendedName>
</protein>
<dbReference type="Pfam" id="PF16986">
    <property type="entry name" value="CzcE"/>
    <property type="match status" value="1"/>
</dbReference>
<dbReference type="AlphaFoldDB" id="A0A3R8T894"/>
<accession>A0A3R8T894</accession>
<dbReference type="EMBL" id="RSED01000037">
    <property type="protein sequence ID" value="RRR99975.1"/>
    <property type="molecule type" value="Genomic_DNA"/>
</dbReference>
<gene>
    <name evidence="2" type="ORF">EIP75_23320</name>
</gene>
<dbReference type="InterPro" id="IPR038674">
    <property type="entry name" value="CzcE_sf"/>
</dbReference>
<evidence type="ECO:0000256" key="1">
    <source>
        <dbReference type="SAM" id="SignalP"/>
    </source>
</evidence>
<evidence type="ECO:0000313" key="2">
    <source>
        <dbReference type="EMBL" id="RRR99975.1"/>
    </source>
</evidence>
<reference evidence="2 3" key="1">
    <citation type="submission" date="2018-12" db="EMBL/GenBank/DDBJ databases">
        <title>The whole draft genome of Aquabacterium sp. SJQ9.</title>
        <authorList>
            <person name="Sun L."/>
            <person name="Gao X."/>
            <person name="Chen W."/>
            <person name="Huang K."/>
        </authorList>
    </citation>
    <scope>NUCLEOTIDE SEQUENCE [LARGE SCALE GENOMIC DNA]</scope>
    <source>
        <strain evidence="2 3">SJQ9</strain>
    </source>
</reference>
<proteinExistence type="predicted"/>
<comment type="caution">
    <text evidence="2">The sequence shown here is derived from an EMBL/GenBank/DDBJ whole genome shotgun (WGS) entry which is preliminary data.</text>
</comment>
<keyword evidence="3" id="KW-1185">Reference proteome</keyword>
<keyword evidence="1" id="KW-0732">Signal</keyword>